<dbReference type="RefSeq" id="WP_090040134.1">
    <property type="nucleotide sequence ID" value="NZ_FOKI01000008.1"/>
</dbReference>
<dbReference type="GO" id="GO:0000155">
    <property type="term" value="F:phosphorelay sensor kinase activity"/>
    <property type="evidence" value="ECO:0007669"/>
    <property type="project" value="InterPro"/>
</dbReference>
<keyword evidence="11" id="KW-1185">Reference proteome</keyword>
<dbReference type="Pfam" id="PF00512">
    <property type="entry name" value="HisKA"/>
    <property type="match status" value="1"/>
</dbReference>
<dbReference type="GO" id="GO:0004721">
    <property type="term" value="F:phosphoprotein phosphatase activity"/>
    <property type="evidence" value="ECO:0007669"/>
    <property type="project" value="TreeGrafter"/>
</dbReference>
<dbReference type="PROSITE" id="PS50109">
    <property type="entry name" value="HIS_KIN"/>
    <property type="match status" value="1"/>
</dbReference>
<dbReference type="CDD" id="cd00082">
    <property type="entry name" value="HisKA"/>
    <property type="match status" value="1"/>
</dbReference>
<dbReference type="STRING" id="84698.SAMN04488528_1008160"/>
<evidence type="ECO:0000256" key="5">
    <source>
        <dbReference type="ARBA" id="ARBA00022679"/>
    </source>
</evidence>
<dbReference type="EMBL" id="FOKI01000008">
    <property type="protein sequence ID" value="SFB00893.1"/>
    <property type="molecule type" value="Genomic_DNA"/>
</dbReference>
<dbReference type="InterPro" id="IPR005467">
    <property type="entry name" value="His_kinase_dom"/>
</dbReference>
<dbReference type="SMART" id="SM00387">
    <property type="entry name" value="HATPase_c"/>
    <property type="match status" value="1"/>
</dbReference>
<dbReference type="FunFam" id="3.30.565.10:FF:000006">
    <property type="entry name" value="Sensor histidine kinase WalK"/>
    <property type="match status" value="1"/>
</dbReference>
<dbReference type="Gene3D" id="1.10.287.130">
    <property type="match status" value="1"/>
</dbReference>
<feature type="transmembrane region" description="Helical" evidence="8">
    <location>
        <begin position="12"/>
        <end position="30"/>
    </location>
</feature>
<dbReference type="InterPro" id="IPR003661">
    <property type="entry name" value="HisK_dim/P_dom"/>
</dbReference>
<dbReference type="InterPro" id="IPR036890">
    <property type="entry name" value="HATPase_C_sf"/>
</dbReference>
<feature type="domain" description="Histidine kinase" evidence="9">
    <location>
        <begin position="140"/>
        <end position="354"/>
    </location>
</feature>
<evidence type="ECO:0000256" key="7">
    <source>
        <dbReference type="ARBA" id="ARBA00023012"/>
    </source>
</evidence>
<name>A0A1I0XLP7_9CLOT</name>
<dbReference type="Pfam" id="PF02518">
    <property type="entry name" value="HATPase_c"/>
    <property type="match status" value="1"/>
</dbReference>
<evidence type="ECO:0000256" key="4">
    <source>
        <dbReference type="ARBA" id="ARBA00022553"/>
    </source>
</evidence>
<comment type="subcellular location">
    <subcellularLocation>
        <location evidence="2">Membrane</location>
    </subcellularLocation>
</comment>
<dbReference type="SUPFAM" id="SSF55874">
    <property type="entry name" value="ATPase domain of HSP90 chaperone/DNA topoisomerase II/histidine kinase"/>
    <property type="match status" value="1"/>
</dbReference>
<comment type="catalytic activity">
    <reaction evidence="1">
        <text>ATP + protein L-histidine = ADP + protein N-phospho-L-histidine.</text>
        <dbReference type="EC" id="2.7.13.3"/>
    </reaction>
</comment>
<dbReference type="PANTHER" id="PTHR45453">
    <property type="entry name" value="PHOSPHATE REGULON SENSOR PROTEIN PHOR"/>
    <property type="match status" value="1"/>
</dbReference>
<keyword evidence="7" id="KW-0902">Two-component regulatory system</keyword>
<keyword evidence="8" id="KW-0812">Transmembrane</keyword>
<dbReference type="InterPro" id="IPR004358">
    <property type="entry name" value="Sig_transdc_His_kin-like_C"/>
</dbReference>
<reference evidence="10 11" key="1">
    <citation type="submission" date="2016-10" db="EMBL/GenBank/DDBJ databases">
        <authorList>
            <person name="de Groot N.N."/>
        </authorList>
    </citation>
    <scope>NUCLEOTIDE SEQUENCE [LARGE SCALE GENOMIC DNA]</scope>
    <source>
        <strain evidence="10 11">DSM 12271</strain>
    </source>
</reference>
<dbReference type="Gene3D" id="3.30.565.10">
    <property type="entry name" value="Histidine kinase-like ATPase, C-terminal domain"/>
    <property type="match status" value="1"/>
</dbReference>
<evidence type="ECO:0000313" key="10">
    <source>
        <dbReference type="EMBL" id="SFB00893.1"/>
    </source>
</evidence>
<evidence type="ECO:0000313" key="11">
    <source>
        <dbReference type="Proteomes" id="UP000198619"/>
    </source>
</evidence>
<evidence type="ECO:0000256" key="2">
    <source>
        <dbReference type="ARBA" id="ARBA00004370"/>
    </source>
</evidence>
<dbReference type="EC" id="2.7.13.3" evidence="3"/>
<evidence type="ECO:0000256" key="3">
    <source>
        <dbReference type="ARBA" id="ARBA00012438"/>
    </source>
</evidence>
<dbReference type="InterPro" id="IPR050351">
    <property type="entry name" value="BphY/WalK/GraS-like"/>
</dbReference>
<evidence type="ECO:0000256" key="1">
    <source>
        <dbReference type="ARBA" id="ARBA00000085"/>
    </source>
</evidence>
<accession>A0A1I0XLP7</accession>
<keyword evidence="8" id="KW-1133">Transmembrane helix</keyword>
<evidence type="ECO:0000256" key="8">
    <source>
        <dbReference type="SAM" id="Phobius"/>
    </source>
</evidence>
<dbReference type="InterPro" id="IPR036097">
    <property type="entry name" value="HisK_dim/P_sf"/>
</dbReference>
<keyword evidence="4" id="KW-0597">Phosphoprotein</keyword>
<dbReference type="Proteomes" id="UP000198619">
    <property type="component" value="Unassembled WGS sequence"/>
</dbReference>
<feature type="transmembrane region" description="Helical" evidence="8">
    <location>
        <begin position="50"/>
        <end position="71"/>
    </location>
</feature>
<sequence length="355" mass="41404">MKKFIKDHIYRIVFLLVLAIAIIFSLFLRYKIKYIVKQAPYLNKELNNILVHTLIFIIIILLIITILIYYIRKDILKFSERIIYVIDNIILQKYDLSFEINEETILSKTENKLKHLVEVMKDREEKYEIEKNSIKSLISDISHQIKTPIANITMYNDTLIDRKLSESNRLIFLNNMKSQINKLEWLIQALIKMSRLENGIIKLNLTEYEISETIAQALSSIYLKAEKKNISVRVNCHHSIKAFYDPKWTSEAIFNILDNAVKYTYSGGNIKISVESWELFTKIDIMDSGMGIDKEEINNIFKRFYRIKSVSTIDGVGIGLYLSREIISMEGGYIKVNSRKGVGSIFSIFLPNSIM</sequence>
<keyword evidence="6 10" id="KW-0418">Kinase</keyword>
<dbReference type="SMART" id="SM00388">
    <property type="entry name" value="HisKA"/>
    <property type="match status" value="1"/>
</dbReference>
<protein>
    <recommendedName>
        <fullName evidence="3">histidine kinase</fullName>
        <ecNumber evidence="3">2.7.13.3</ecNumber>
    </recommendedName>
</protein>
<organism evidence="10 11">
    <name type="scientific">Clostridium frigidicarnis</name>
    <dbReference type="NCBI Taxonomy" id="84698"/>
    <lineage>
        <taxon>Bacteria</taxon>
        <taxon>Bacillati</taxon>
        <taxon>Bacillota</taxon>
        <taxon>Clostridia</taxon>
        <taxon>Eubacteriales</taxon>
        <taxon>Clostridiaceae</taxon>
        <taxon>Clostridium</taxon>
    </lineage>
</organism>
<evidence type="ECO:0000256" key="6">
    <source>
        <dbReference type="ARBA" id="ARBA00022777"/>
    </source>
</evidence>
<dbReference type="AlphaFoldDB" id="A0A1I0XLP7"/>
<dbReference type="OrthoDB" id="9773956at2"/>
<dbReference type="GO" id="GO:0016036">
    <property type="term" value="P:cellular response to phosphate starvation"/>
    <property type="evidence" value="ECO:0007669"/>
    <property type="project" value="TreeGrafter"/>
</dbReference>
<dbReference type="InterPro" id="IPR003594">
    <property type="entry name" value="HATPase_dom"/>
</dbReference>
<evidence type="ECO:0000259" key="9">
    <source>
        <dbReference type="PROSITE" id="PS50109"/>
    </source>
</evidence>
<keyword evidence="8" id="KW-0472">Membrane</keyword>
<dbReference type="PANTHER" id="PTHR45453:SF1">
    <property type="entry name" value="PHOSPHATE REGULON SENSOR PROTEIN PHOR"/>
    <property type="match status" value="1"/>
</dbReference>
<gene>
    <name evidence="10" type="ORF">SAMN04488528_1008160</name>
</gene>
<dbReference type="GO" id="GO:0005886">
    <property type="term" value="C:plasma membrane"/>
    <property type="evidence" value="ECO:0007669"/>
    <property type="project" value="TreeGrafter"/>
</dbReference>
<proteinExistence type="predicted"/>
<dbReference type="PRINTS" id="PR00344">
    <property type="entry name" value="BCTRLSENSOR"/>
</dbReference>
<keyword evidence="5" id="KW-0808">Transferase</keyword>
<dbReference type="SUPFAM" id="SSF47384">
    <property type="entry name" value="Homodimeric domain of signal transducing histidine kinase"/>
    <property type="match status" value="1"/>
</dbReference>